<dbReference type="InterPro" id="IPR003774">
    <property type="entry name" value="AlgH-like"/>
</dbReference>
<dbReference type="EMBL" id="CAFBLP010000079">
    <property type="protein sequence ID" value="CAB4887070.1"/>
    <property type="molecule type" value="Genomic_DNA"/>
</dbReference>
<dbReference type="Pfam" id="PF02622">
    <property type="entry name" value="DUF179"/>
    <property type="match status" value="1"/>
</dbReference>
<accession>A0A6J7F1J8</accession>
<dbReference type="GO" id="GO:0005829">
    <property type="term" value="C:cytosol"/>
    <property type="evidence" value="ECO:0007669"/>
    <property type="project" value="TreeGrafter"/>
</dbReference>
<gene>
    <name evidence="2" type="ORF">UFOPK3376_02448</name>
</gene>
<name>A0A6J7F1J8_9ZZZZ</name>
<protein>
    <submittedName>
        <fullName evidence="2">Unannotated protein</fullName>
    </submittedName>
</protein>
<proteinExistence type="inferred from homology"/>
<dbReference type="Gene3D" id="3.40.1740.10">
    <property type="entry name" value="VC0467-like"/>
    <property type="match status" value="1"/>
</dbReference>
<dbReference type="HAMAP" id="MF_00758">
    <property type="entry name" value="UPF0301"/>
    <property type="match status" value="1"/>
</dbReference>
<sequence length="217" mass="23218">MIMQRLRSDGPACDRHTTRAPIGQTGEVPHEDSPTLGTKGSLLVAVPLLEEPTFHRTVIYMLQHTDEGALGLVINRPTTQEHVPGLDPWMHELSYPPVVFSGGPVQDNTLIALAALALDVEAEGFSSLGNGLGTVDLSLLPDELAEGLQQLRVFRGYSGWGPGQLDNELDEGSWIVLAGGAADVFSTEPEGLWRAVLRRAGGRIALLADAPGELGWN</sequence>
<dbReference type="AlphaFoldDB" id="A0A6J7F1J8"/>
<feature type="compositionally biased region" description="Basic and acidic residues" evidence="1">
    <location>
        <begin position="1"/>
        <end position="17"/>
    </location>
</feature>
<organism evidence="2">
    <name type="scientific">freshwater metagenome</name>
    <dbReference type="NCBI Taxonomy" id="449393"/>
    <lineage>
        <taxon>unclassified sequences</taxon>
        <taxon>metagenomes</taxon>
        <taxon>ecological metagenomes</taxon>
    </lineage>
</organism>
<evidence type="ECO:0000313" key="2">
    <source>
        <dbReference type="EMBL" id="CAB4887070.1"/>
    </source>
</evidence>
<evidence type="ECO:0000256" key="1">
    <source>
        <dbReference type="SAM" id="MobiDB-lite"/>
    </source>
</evidence>
<reference evidence="2" key="1">
    <citation type="submission" date="2020-05" db="EMBL/GenBank/DDBJ databases">
        <authorList>
            <person name="Chiriac C."/>
            <person name="Salcher M."/>
            <person name="Ghai R."/>
            <person name="Kavagutti S V."/>
        </authorList>
    </citation>
    <scope>NUCLEOTIDE SEQUENCE</scope>
</reference>
<dbReference type="PANTHER" id="PTHR30327">
    <property type="entry name" value="UNCHARACTERIZED PROTEIN YQGE"/>
    <property type="match status" value="1"/>
</dbReference>
<dbReference type="SUPFAM" id="SSF143456">
    <property type="entry name" value="VC0467-like"/>
    <property type="match status" value="1"/>
</dbReference>
<feature type="region of interest" description="Disordered" evidence="1">
    <location>
        <begin position="1"/>
        <end position="36"/>
    </location>
</feature>
<dbReference type="PANTHER" id="PTHR30327:SF1">
    <property type="entry name" value="UPF0301 PROTEIN YQGE"/>
    <property type="match status" value="1"/>
</dbReference>